<evidence type="ECO:0000313" key="1">
    <source>
        <dbReference type="EMBL" id="VDP56616.1"/>
    </source>
</evidence>
<accession>A0A183GU90</accession>
<organism evidence="2 3">
    <name type="scientific">Heligmosomoides polygyrus</name>
    <name type="common">Parasitic roundworm</name>
    <dbReference type="NCBI Taxonomy" id="6339"/>
    <lineage>
        <taxon>Eukaryota</taxon>
        <taxon>Metazoa</taxon>
        <taxon>Ecdysozoa</taxon>
        <taxon>Nematoda</taxon>
        <taxon>Chromadorea</taxon>
        <taxon>Rhabditida</taxon>
        <taxon>Rhabditina</taxon>
        <taxon>Rhabditomorpha</taxon>
        <taxon>Strongyloidea</taxon>
        <taxon>Heligmosomidae</taxon>
        <taxon>Heligmosomoides</taxon>
    </lineage>
</organism>
<keyword evidence="2" id="KW-1185">Reference proteome</keyword>
<reference evidence="3" key="2">
    <citation type="submission" date="2019-09" db="UniProtKB">
        <authorList>
            <consortium name="WormBaseParasite"/>
        </authorList>
    </citation>
    <scope>IDENTIFICATION</scope>
</reference>
<reference evidence="1 2" key="1">
    <citation type="submission" date="2018-11" db="EMBL/GenBank/DDBJ databases">
        <authorList>
            <consortium name="Pathogen Informatics"/>
        </authorList>
    </citation>
    <scope>NUCLEOTIDE SEQUENCE [LARGE SCALE GENOMIC DNA]</scope>
</reference>
<proteinExistence type="predicted"/>
<dbReference type="OrthoDB" id="5779555at2759"/>
<dbReference type="EMBL" id="UZAH01039573">
    <property type="protein sequence ID" value="VDP56616.1"/>
    <property type="molecule type" value="Genomic_DNA"/>
</dbReference>
<name>A0A183GU90_HELPZ</name>
<dbReference type="Gene3D" id="3.60.21.10">
    <property type="match status" value="1"/>
</dbReference>
<evidence type="ECO:0000313" key="2">
    <source>
        <dbReference type="Proteomes" id="UP000050761"/>
    </source>
</evidence>
<evidence type="ECO:0000313" key="3">
    <source>
        <dbReference type="WBParaSite" id="HPBE_0002626001-mRNA-1"/>
    </source>
</evidence>
<dbReference type="SUPFAM" id="SSF56300">
    <property type="entry name" value="Metallo-dependent phosphatases"/>
    <property type="match status" value="1"/>
</dbReference>
<dbReference type="Proteomes" id="UP000050761">
    <property type="component" value="Unassembled WGS sequence"/>
</dbReference>
<accession>A0A3P8INF1</accession>
<dbReference type="WBParaSite" id="HPBE_0002626001-mRNA-1">
    <property type="protein sequence ID" value="HPBE_0002626001-mRNA-1"/>
    <property type="gene ID" value="HPBE_0002626001"/>
</dbReference>
<gene>
    <name evidence="1" type="ORF">HPBE_LOCUS26259</name>
</gene>
<protein>
    <submittedName>
        <fullName evidence="3">SER_THR_PHOSPHATASE domain-containing protein</fullName>
    </submittedName>
</protein>
<dbReference type="AlphaFoldDB" id="A0A183GU90"/>
<dbReference type="InterPro" id="IPR029052">
    <property type="entry name" value="Metallo-depent_PP-like"/>
</dbReference>
<sequence length="152" mass="16395">MPGAKTTDSVAGFMNVHGNVPGFPREATRSMSLLPPISQPPDPILPELLRPGSDPLLEAAWAVMKLEANPVISEDGIPTFTESECTAFCKANGLVLIIRGRQLVDEGFLNYPKEVLTIVSAVAYLDNFRNYAAAITVQGMNVMVFLFEGPTS</sequence>